<sequence length="559" mass="60336">MGFIERYKAAINDKVAASVVGKYFHLDGSGHPNAIKNARFTTELRAGLTTFFTMAYIIAVNAAVLTDSGATCVCNDPEDPTCMADQDYNMCLLEINRDFITATAAIASLGSFLMGISSNLPVAVAPAMGLNAYLAYQMVGFHGTGPIDYRVAMTAVFVEGFIFVALSFLGIRQWLARIIPASIKVACGAGIGLFLTLIGLSYSAGLGAITGSQATPLELGGCPPEYRDPDTGACLSHKATNPTMWLGFLVGGVFTALLMTYKVRGSMIVGIALVSIFSWPRDTTITYFPRDPIGDSRFDFFKNVVAFHPIKNTLVVQDWDLSNVGGQFALAVFTMLYVDILDATGTLYSMARFSGVVDPLTGDFPKSTIAYSADAISISIGSLFGSSPVTAFVESGAGIQEGGRTGLTAMTTGVLFFISLFFAPIFASIPPWATGGALILVGCMMMRGVLAINWNYPGDSIPAFVTLMFMPFSYSIAYGLIAGIMCYAIINSTTWMVSTITRGKVIPPDYEDKEYWSFSSDSPRGQPWFIRMAKGEKQFWRSQNNDSFELESTEHRPKA</sequence>
<protein>
    <submittedName>
        <fullName evidence="8">Purine transporter</fullName>
    </submittedName>
</protein>
<feature type="transmembrane region" description="Helical" evidence="7">
    <location>
        <begin position="183"/>
        <end position="202"/>
    </location>
</feature>
<dbReference type="GO" id="GO:0005345">
    <property type="term" value="F:purine nucleobase transmembrane transporter activity"/>
    <property type="evidence" value="ECO:0007669"/>
    <property type="project" value="TreeGrafter"/>
</dbReference>
<keyword evidence="4 7" id="KW-0812">Transmembrane</keyword>
<dbReference type="PANTHER" id="PTHR43337:SF3">
    <property type="entry name" value="PURINE TRANSPORTER"/>
    <property type="match status" value="1"/>
</dbReference>
<dbReference type="Proteomes" id="UP000240883">
    <property type="component" value="Unassembled WGS sequence"/>
</dbReference>
<comment type="subcellular location">
    <subcellularLocation>
        <location evidence="1">Membrane</location>
        <topology evidence="1">Multi-pass membrane protein</topology>
    </subcellularLocation>
</comment>
<feature type="transmembrane region" description="Helical" evidence="7">
    <location>
        <begin position="99"/>
        <end position="129"/>
    </location>
</feature>
<accession>A0A2T2NZD8</accession>
<reference evidence="8 9" key="1">
    <citation type="journal article" date="2018" name="Front. Microbiol.">
        <title>Genome-Wide Analysis of Corynespora cassiicola Leaf Fall Disease Putative Effectors.</title>
        <authorList>
            <person name="Lopez D."/>
            <person name="Ribeiro S."/>
            <person name="Label P."/>
            <person name="Fumanal B."/>
            <person name="Venisse J.S."/>
            <person name="Kohler A."/>
            <person name="de Oliveira R.R."/>
            <person name="Labutti K."/>
            <person name="Lipzen A."/>
            <person name="Lail K."/>
            <person name="Bauer D."/>
            <person name="Ohm R.A."/>
            <person name="Barry K.W."/>
            <person name="Spatafora J."/>
            <person name="Grigoriev I.V."/>
            <person name="Martin F.M."/>
            <person name="Pujade-Renaud V."/>
        </authorList>
    </citation>
    <scope>NUCLEOTIDE SEQUENCE [LARGE SCALE GENOMIC DNA]</scope>
    <source>
        <strain evidence="8 9">Philippines</strain>
    </source>
</reference>
<proteinExistence type="inferred from homology"/>
<evidence type="ECO:0000256" key="6">
    <source>
        <dbReference type="ARBA" id="ARBA00023136"/>
    </source>
</evidence>
<dbReference type="PANTHER" id="PTHR43337">
    <property type="entry name" value="XANTHINE/URACIL PERMEASE C887.17-RELATED"/>
    <property type="match status" value="1"/>
</dbReference>
<evidence type="ECO:0000256" key="1">
    <source>
        <dbReference type="ARBA" id="ARBA00004141"/>
    </source>
</evidence>
<feature type="transmembrane region" description="Helical" evidence="7">
    <location>
        <begin position="432"/>
        <end position="452"/>
    </location>
</feature>
<dbReference type="GO" id="GO:0015854">
    <property type="term" value="P:guanine transport"/>
    <property type="evidence" value="ECO:0007669"/>
    <property type="project" value="TreeGrafter"/>
</dbReference>
<feature type="transmembrane region" description="Helical" evidence="7">
    <location>
        <begin position="149"/>
        <end position="171"/>
    </location>
</feature>
<feature type="transmembrane region" description="Helical" evidence="7">
    <location>
        <begin position="405"/>
        <end position="426"/>
    </location>
</feature>
<dbReference type="Pfam" id="PF00860">
    <property type="entry name" value="Xan_ur_permease"/>
    <property type="match status" value="2"/>
</dbReference>
<evidence type="ECO:0000256" key="5">
    <source>
        <dbReference type="ARBA" id="ARBA00022989"/>
    </source>
</evidence>
<dbReference type="GO" id="GO:0015853">
    <property type="term" value="P:adenine transport"/>
    <property type="evidence" value="ECO:0007669"/>
    <property type="project" value="TreeGrafter"/>
</dbReference>
<keyword evidence="5 7" id="KW-1133">Transmembrane helix</keyword>
<name>A0A2T2NZD8_CORCC</name>
<dbReference type="STRING" id="1448308.A0A2T2NZD8"/>
<dbReference type="EMBL" id="KZ678131">
    <property type="protein sequence ID" value="PSN70729.1"/>
    <property type="molecule type" value="Genomic_DNA"/>
</dbReference>
<evidence type="ECO:0000256" key="3">
    <source>
        <dbReference type="ARBA" id="ARBA00022448"/>
    </source>
</evidence>
<evidence type="ECO:0000256" key="7">
    <source>
        <dbReference type="SAM" id="Phobius"/>
    </source>
</evidence>
<feature type="transmembrane region" description="Helical" evidence="7">
    <location>
        <begin position="244"/>
        <end position="261"/>
    </location>
</feature>
<evidence type="ECO:0000256" key="4">
    <source>
        <dbReference type="ARBA" id="ARBA00022692"/>
    </source>
</evidence>
<evidence type="ECO:0000313" key="9">
    <source>
        <dbReference type="Proteomes" id="UP000240883"/>
    </source>
</evidence>
<evidence type="ECO:0000256" key="2">
    <source>
        <dbReference type="ARBA" id="ARBA00005697"/>
    </source>
</evidence>
<dbReference type="InterPro" id="IPR006043">
    <property type="entry name" value="NCS2"/>
</dbReference>
<dbReference type="AlphaFoldDB" id="A0A2T2NZD8"/>
<dbReference type="InterPro" id="IPR045018">
    <property type="entry name" value="Azg-like"/>
</dbReference>
<keyword evidence="6 7" id="KW-0472">Membrane</keyword>
<gene>
    <name evidence="8" type="ORF">BS50DRAFT_517337</name>
</gene>
<organism evidence="8 9">
    <name type="scientific">Corynespora cassiicola Philippines</name>
    <dbReference type="NCBI Taxonomy" id="1448308"/>
    <lineage>
        <taxon>Eukaryota</taxon>
        <taxon>Fungi</taxon>
        <taxon>Dikarya</taxon>
        <taxon>Ascomycota</taxon>
        <taxon>Pezizomycotina</taxon>
        <taxon>Dothideomycetes</taxon>
        <taxon>Pleosporomycetidae</taxon>
        <taxon>Pleosporales</taxon>
        <taxon>Corynesporascaceae</taxon>
        <taxon>Corynespora</taxon>
    </lineage>
</organism>
<comment type="similarity">
    <text evidence="2">Belongs to the nucleobase:cation symporter-2 (NCS2) (TC 2.A.40) family. Azg-like subfamily.</text>
</comment>
<keyword evidence="3" id="KW-0813">Transport</keyword>
<evidence type="ECO:0000313" key="8">
    <source>
        <dbReference type="EMBL" id="PSN70729.1"/>
    </source>
</evidence>
<feature type="transmembrane region" description="Helical" evidence="7">
    <location>
        <begin position="369"/>
        <end position="393"/>
    </location>
</feature>
<dbReference type="GO" id="GO:0005886">
    <property type="term" value="C:plasma membrane"/>
    <property type="evidence" value="ECO:0007669"/>
    <property type="project" value="TreeGrafter"/>
</dbReference>
<keyword evidence="9" id="KW-1185">Reference proteome</keyword>
<dbReference type="OrthoDB" id="431212at2759"/>
<feature type="transmembrane region" description="Helical" evidence="7">
    <location>
        <begin position="464"/>
        <end position="490"/>
    </location>
</feature>